<reference evidence="2" key="1">
    <citation type="submission" date="2019-05" db="EMBL/GenBank/DDBJ databases">
        <authorList>
            <consortium name="Pathogen Informatics"/>
        </authorList>
    </citation>
    <scope>NUCLEOTIDE SEQUENCE [LARGE SCALE GENOMIC DNA]</scope>
    <source>
        <strain evidence="2">NCTC12965</strain>
    </source>
</reference>
<protein>
    <submittedName>
        <fullName evidence="2">Cellulose biosynthesis protein BcsE</fullName>
    </submittedName>
</protein>
<proteinExistence type="predicted"/>
<evidence type="ECO:0000313" key="2">
    <source>
        <dbReference type="EMBL" id="VTR49687.1"/>
    </source>
</evidence>
<dbReference type="AlphaFoldDB" id="A0A4U9VTD8"/>
<organism evidence="2">
    <name type="scientific">Serratia fonticola</name>
    <dbReference type="NCBI Taxonomy" id="47917"/>
    <lineage>
        <taxon>Bacteria</taxon>
        <taxon>Pseudomonadati</taxon>
        <taxon>Pseudomonadota</taxon>
        <taxon>Gammaproteobacteria</taxon>
        <taxon>Enterobacterales</taxon>
        <taxon>Yersiniaceae</taxon>
        <taxon>Serratia</taxon>
    </lineage>
</organism>
<dbReference type="EMBL" id="CABEEZ010000121">
    <property type="protein sequence ID" value="VTR49687.1"/>
    <property type="molecule type" value="Genomic_DNA"/>
</dbReference>
<gene>
    <name evidence="2" type="ORF">NCTC12965_05848</name>
</gene>
<dbReference type="InterPro" id="IPR017745">
    <property type="entry name" value="BcsE"/>
</dbReference>
<dbReference type="GO" id="GO:0035438">
    <property type="term" value="F:cyclic-di-GMP binding"/>
    <property type="evidence" value="ECO:0007669"/>
    <property type="project" value="InterPro"/>
</dbReference>
<feature type="region of interest" description="Disordered" evidence="1">
    <location>
        <begin position="191"/>
        <end position="246"/>
    </location>
</feature>
<accession>A0A4U9VTD8</accession>
<name>A0A4U9VTD8_SERFO</name>
<evidence type="ECO:0000256" key="1">
    <source>
        <dbReference type="SAM" id="MobiDB-lite"/>
    </source>
</evidence>
<dbReference type="Pfam" id="PF10995">
    <property type="entry name" value="CBP_BcsE"/>
    <property type="match status" value="1"/>
</dbReference>
<sequence>MANSFSLGIRRIWQELSAMQSPGFYWVNIDRQNDANLFCRQIIAAQEENSQLALICSGNQVDTLLATPLSPAIKKFPLYSLPEKKAALLHLADDLMRELKPSNRLLILLAHASLWQTFTSDELRNWAAQLGQWLHQRQCTLVILSHGSGVSKLKGQLAAEHRILNGLASLQGLQGSAQYLVPLVEHGKRHQCQSVVHPDRRPRRLARGGRQQPTLPYPGTQRREPVPGGTTHSRGRPTAVGQLATV</sequence>